<dbReference type="InterPro" id="IPR001647">
    <property type="entry name" value="HTH_TetR"/>
</dbReference>
<dbReference type="GO" id="GO:0003677">
    <property type="term" value="F:DNA binding"/>
    <property type="evidence" value="ECO:0007669"/>
    <property type="project" value="UniProtKB-UniRule"/>
</dbReference>
<sequence length="222" mass="25998">MQEMISNAKGSRSEQTRKRIEQTYLNLIFEKKWDRITVKELCSRANITRGTFYQYYGDIYELMEQIQNSILQEMSRKYKELSGNPRPPFPIEEFIDRYEVEPPPLLLFWFDFCRAHKTAMEALLDPHNGDPYFVKKLKNILNEYIEAMMDNDGLPRDGLRGYFVRTVAELHFLSARLWLESEGENALTAEEVVNLLNTMRVGAGYLTYKQMITAKTGDKTPV</sequence>
<dbReference type="AlphaFoldDB" id="A0A3R8JJI7"/>
<evidence type="ECO:0000313" key="4">
    <source>
        <dbReference type="EMBL" id="RRK30373.1"/>
    </source>
</evidence>
<accession>A0A3R8JJI7</accession>
<feature type="domain" description="HTH tetR-type" evidence="3">
    <location>
        <begin position="14"/>
        <end position="74"/>
    </location>
</feature>
<dbReference type="RefSeq" id="WP_125126207.1">
    <property type="nucleotide sequence ID" value="NZ_RHJS01000002.1"/>
</dbReference>
<feature type="DNA-binding region" description="H-T-H motif" evidence="2">
    <location>
        <begin position="37"/>
        <end position="56"/>
    </location>
</feature>
<evidence type="ECO:0000313" key="5">
    <source>
        <dbReference type="Proteomes" id="UP000274920"/>
    </source>
</evidence>
<name>A0A3R8JJI7_9FIRM</name>
<keyword evidence="5" id="KW-1185">Reference proteome</keyword>
<dbReference type="InterPro" id="IPR050624">
    <property type="entry name" value="HTH-type_Tx_Regulator"/>
</dbReference>
<dbReference type="Proteomes" id="UP000274920">
    <property type="component" value="Unassembled WGS sequence"/>
</dbReference>
<dbReference type="PROSITE" id="PS50977">
    <property type="entry name" value="HTH_TETR_2"/>
    <property type="match status" value="1"/>
</dbReference>
<dbReference type="PANTHER" id="PTHR43479">
    <property type="entry name" value="ACREF/ENVCD OPERON REPRESSOR-RELATED"/>
    <property type="match status" value="1"/>
</dbReference>
<gene>
    <name evidence="4" type="ORF">EBB54_02500</name>
</gene>
<comment type="caution">
    <text evidence="4">The sequence shown here is derived from an EMBL/GenBank/DDBJ whole genome shotgun (WGS) entry which is preliminary data.</text>
</comment>
<evidence type="ECO:0000256" key="1">
    <source>
        <dbReference type="ARBA" id="ARBA00023125"/>
    </source>
</evidence>
<keyword evidence="1 2" id="KW-0238">DNA-binding</keyword>
<reference evidence="4" key="1">
    <citation type="submission" date="2018-10" db="EMBL/GenBank/DDBJ databases">
        <title>Schaedlerella arabinophila gen. nov. sp. nov., isolated from the mouse intestinal tract and comparative analysis with the genome of the closely related altered Schaedler flora strain ASF502.</title>
        <authorList>
            <person name="Miyake S."/>
            <person name="Soh M."/>
            <person name="Seedorf H."/>
        </authorList>
    </citation>
    <scope>NUCLEOTIDE SEQUENCE [LARGE SCALE GENOMIC DNA]</scope>
    <source>
        <strain evidence="4">DSM 106076</strain>
    </source>
</reference>
<protein>
    <submittedName>
        <fullName evidence="4">TetR/AcrR family transcriptional regulator</fullName>
    </submittedName>
</protein>
<evidence type="ECO:0000259" key="3">
    <source>
        <dbReference type="PROSITE" id="PS50977"/>
    </source>
</evidence>
<dbReference type="InterPro" id="IPR009057">
    <property type="entry name" value="Homeodomain-like_sf"/>
</dbReference>
<dbReference type="Gene3D" id="1.10.357.10">
    <property type="entry name" value="Tetracycline Repressor, domain 2"/>
    <property type="match status" value="1"/>
</dbReference>
<proteinExistence type="predicted"/>
<dbReference type="Pfam" id="PF00440">
    <property type="entry name" value="TetR_N"/>
    <property type="match status" value="1"/>
</dbReference>
<dbReference type="SUPFAM" id="SSF46689">
    <property type="entry name" value="Homeodomain-like"/>
    <property type="match status" value="1"/>
</dbReference>
<dbReference type="PANTHER" id="PTHR43479:SF11">
    <property type="entry name" value="ACREF_ENVCD OPERON REPRESSOR-RELATED"/>
    <property type="match status" value="1"/>
</dbReference>
<evidence type="ECO:0000256" key="2">
    <source>
        <dbReference type="PROSITE-ProRule" id="PRU00335"/>
    </source>
</evidence>
<dbReference type="EMBL" id="RHJS01000002">
    <property type="protein sequence ID" value="RRK30373.1"/>
    <property type="molecule type" value="Genomic_DNA"/>
</dbReference>
<organism evidence="4 5">
    <name type="scientific">Schaedlerella arabinosiphila</name>
    <dbReference type="NCBI Taxonomy" id="2044587"/>
    <lineage>
        <taxon>Bacteria</taxon>
        <taxon>Bacillati</taxon>
        <taxon>Bacillota</taxon>
        <taxon>Clostridia</taxon>
        <taxon>Lachnospirales</taxon>
        <taxon>Lachnospiraceae</taxon>
        <taxon>Schaedlerella</taxon>
    </lineage>
</organism>